<dbReference type="AlphaFoldDB" id="A0A835Q698"/>
<feature type="domain" description="DUF630" evidence="3">
    <location>
        <begin position="1"/>
        <end position="57"/>
    </location>
</feature>
<evidence type="ECO:0000313" key="5">
    <source>
        <dbReference type="Proteomes" id="UP000636800"/>
    </source>
</evidence>
<dbReference type="EMBL" id="JADCNL010000010">
    <property type="protein sequence ID" value="KAG0463859.1"/>
    <property type="molecule type" value="Genomic_DNA"/>
</dbReference>
<dbReference type="Pfam" id="PF04783">
    <property type="entry name" value="DUF630"/>
    <property type="match status" value="1"/>
</dbReference>
<proteinExistence type="predicted"/>
<feature type="region of interest" description="Disordered" evidence="1">
    <location>
        <begin position="193"/>
        <end position="235"/>
    </location>
</feature>
<organism evidence="4 5">
    <name type="scientific">Vanilla planifolia</name>
    <name type="common">Vanilla</name>
    <dbReference type="NCBI Taxonomy" id="51239"/>
    <lineage>
        <taxon>Eukaryota</taxon>
        <taxon>Viridiplantae</taxon>
        <taxon>Streptophyta</taxon>
        <taxon>Embryophyta</taxon>
        <taxon>Tracheophyta</taxon>
        <taxon>Spermatophyta</taxon>
        <taxon>Magnoliopsida</taxon>
        <taxon>Liliopsida</taxon>
        <taxon>Asparagales</taxon>
        <taxon>Orchidaceae</taxon>
        <taxon>Vanilloideae</taxon>
        <taxon>Vanilleae</taxon>
        <taxon>Vanilla</taxon>
    </lineage>
</organism>
<reference evidence="4 5" key="1">
    <citation type="journal article" date="2020" name="Nat. Food">
        <title>A phased Vanilla planifolia genome enables genetic improvement of flavour and production.</title>
        <authorList>
            <person name="Hasing T."/>
            <person name="Tang H."/>
            <person name="Brym M."/>
            <person name="Khazi F."/>
            <person name="Huang T."/>
            <person name="Chambers A.H."/>
        </authorList>
    </citation>
    <scope>NUCLEOTIDE SEQUENCE [LARGE SCALE GENOMIC DNA]</scope>
    <source>
        <tissue evidence="4">Leaf</tissue>
    </source>
</reference>
<comment type="caution">
    <text evidence="4">The sequence shown here is derived from an EMBL/GenBank/DDBJ whole genome shotgun (WGS) entry which is preliminary data.</text>
</comment>
<feature type="region of interest" description="Disordered" evidence="1">
    <location>
        <begin position="290"/>
        <end position="318"/>
    </location>
</feature>
<gene>
    <name evidence="4" type="ORF">HPP92_019928</name>
</gene>
<feature type="region of interest" description="Disordered" evidence="1">
    <location>
        <begin position="143"/>
        <end position="163"/>
    </location>
</feature>
<evidence type="ECO:0000313" key="4">
    <source>
        <dbReference type="EMBL" id="KAG0463859.1"/>
    </source>
</evidence>
<evidence type="ECO:0000256" key="1">
    <source>
        <dbReference type="SAM" id="MobiDB-lite"/>
    </source>
</evidence>
<dbReference type="PANTHER" id="PTHR21450:SF3">
    <property type="entry name" value="DUF630 FAMILY PROTEIN (DUF630 AND DUF632)"/>
    <property type="match status" value="1"/>
</dbReference>
<feature type="region of interest" description="Disordered" evidence="1">
    <location>
        <begin position="109"/>
        <end position="128"/>
    </location>
</feature>
<keyword evidence="5" id="KW-1185">Reference proteome</keyword>
<accession>A0A835Q698</accession>
<evidence type="ECO:0000259" key="3">
    <source>
        <dbReference type="Pfam" id="PF04783"/>
    </source>
</evidence>
<dbReference type="InterPro" id="IPR006868">
    <property type="entry name" value="DUF630"/>
</dbReference>
<sequence>MGCLASKLEDDEAVLLCKDRKDFIKRAVEYRNKFVITHVAYIESLKRVSAALIHYVDVNDQHQQFFNSFIIPPLRYMKRQKPLIRAKNEPKKSTARVVVNYLKPGGYSSIPVEKEPEQEETMRTDSYHPTDYYGFSSFSAYTTNSQQHHSDPSSSLHPHGYPVRNNTENILNGDDIAAIRKIREAEGIPELEEAVDDEEGKNEKPKAATKHAGVQVSGETSSAIKQDSEEELVNGSETNITEEQTPIFRVHTIHRPNSMAEVMKEMEKQFLRIVDCAYRVLAMLQESRAHHNPASKELPERMLNPFSSSGSKDEGEKNKNYCSMEQSCIISANHQSSLGRLYEWEKKLYKEVKTGERVRKAYERKCKQFKGHDINGEDPFEVDKTRATMRGLHTQLVVYLNTIESIGKRIGALRDLELCPQLVDLIYGLCQMWKTMAACHTIQKRTIEEAKVLFSGVAAIAPPKSPGVSARLAAEIRNWGRSLQDWIHAQCSYSLALSGWVSRCAPAGGGSGGQMPPVCAVCLRWSRLLDSLNEAGAVEGMEFFAAGMASLRQHQREATRRTMPPSPMAGNATDVEHGVLLVGMSAAIGSLVEFAVVAAEGYHSLANMFRRASHRPDSNA</sequence>
<protein>
    <submittedName>
        <fullName evidence="4">Uncharacterized protein</fullName>
    </submittedName>
</protein>
<feature type="domain" description="DUF632" evidence="2">
    <location>
        <begin position="259"/>
        <end position="548"/>
    </location>
</feature>
<dbReference type="PANTHER" id="PTHR21450">
    <property type="entry name" value="PROTEIN ALTERED PHOSPHATE STARVATION RESPONSE 1"/>
    <property type="match status" value="1"/>
</dbReference>
<evidence type="ECO:0000259" key="2">
    <source>
        <dbReference type="Pfam" id="PF04782"/>
    </source>
</evidence>
<dbReference type="Proteomes" id="UP000636800">
    <property type="component" value="Chromosome 10"/>
</dbReference>
<feature type="compositionally biased region" description="Basic and acidic residues" evidence="1">
    <location>
        <begin position="112"/>
        <end position="128"/>
    </location>
</feature>
<dbReference type="InterPro" id="IPR006867">
    <property type="entry name" value="DUF632"/>
</dbReference>
<dbReference type="Pfam" id="PF04782">
    <property type="entry name" value="DUF632"/>
    <property type="match status" value="1"/>
</dbReference>
<name>A0A835Q698_VANPL</name>